<accession>A0A6C2CMI4</accession>
<protein>
    <submittedName>
        <fullName evidence="1">Uncharacterized protein</fullName>
    </submittedName>
</protein>
<evidence type="ECO:0000313" key="2">
    <source>
        <dbReference type="Proteomes" id="UP000389128"/>
    </source>
</evidence>
<dbReference type="RefSeq" id="WP_148580021.1">
    <property type="nucleotide sequence ID" value="NZ_JAVEUW010000073.1"/>
</dbReference>
<dbReference type="Proteomes" id="UP000389128">
    <property type="component" value="Unassembled WGS sequence"/>
</dbReference>
<evidence type="ECO:0000313" key="1">
    <source>
        <dbReference type="EMBL" id="TYC55161.1"/>
    </source>
</evidence>
<dbReference type="AlphaFoldDB" id="A0A6C2CMI4"/>
<sequence>MRNLDAEAAALLADIAAFDIEAARKRVQQIDARYTGMGGSKSDYPEVSSGADFPPVRGVEQPCEPTPVAAPAVEPVSFGSLLDQLKDEVANRKQLEGDASRRGDAARSALDRQLRAVFDYFHALTSQLNYLKPQVARRYYFLDSDDAFRNLAWLEGYSDFRTQAAQDGGCIERVTLGYTLKGPGQRTLERAGGAVERLRQVLFDLGLKFECQEKRNRQRELEHGSFTVIDEVNVQVVWRADFENRTVVVESRNLERLGYATCTLPLESVCPAMLDEFGRLVLGRENSFRSYVSR</sequence>
<organism evidence="1 2">
    <name type="scientific">Zoogloea oleivorans</name>
    <dbReference type="NCBI Taxonomy" id="1552750"/>
    <lineage>
        <taxon>Bacteria</taxon>
        <taxon>Pseudomonadati</taxon>
        <taxon>Pseudomonadota</taxon>
        <taxon>Betaproteobacteria</taxon>
        <taxon>Rhodocyclales</taxon>
        <taxon>Zoogloeaceae</taxon>
        <taxon>Zoogloea</taxon>
    </lineage>
</organism>
<gene>
    <name evidence="1" type="ORF">ETQ85_15735</name>
</gene>
<dbReference type="OrthoDB" id="8534086at2"/>
<proteinExistence type="predicted"/>
<dbReference type="EMBL" id="SDKK01000014">
    <property type="protein sequence ID" value="TYC55161.1"/>
    <property type="molecule type" value="Genomic_DNA"/>
</dbReference>
<reference evidence="1 2" key="1">
    <citation type="submission" date="2019-01" db="EMBL/GenBank/DDBJ databases">
        <title>Zoogloea oleivorans genome sequencing and assembly.</title>
        <authorList>
            <person name="Tancsics A."/>
            <person name="Farkas M."/>
            <person name="Kriszt B."/>
            <person name="Maroti G."/>
            <person name="Horvath B."/>
        </authorList>
    </citation>
    <scope>NUCLEOTIDE SEQUENCE [LARGE SCALE GENOMIC DNA]</scope>
    <source>
        <strain evidence="1 2">Buc</strain>
    </source>
</reference>
<comment type="caution">
    <text evidence="1">The sequence shown here is derived from an EMBL/GenBank/DDBJ whole genome shotgun (WGS) entry which is preliminary data.</text>
</comment>
<name>A0A6C2CMI4_9RHOO</name>
<keyword evidence="2" id="KW-1185">Reference proteome</keyword>